<gene>
    <name evidence="2" type="ordered locus">TP04_0226</name>
</gene>
<dbReference type="Proteomes" id="UP000001949">
    <property type="component" value="Unassembled WGS sequence"/>
</dbReference>
<dbReference type="eggNOG" id="ENOG502T44E">
    <property type="taxonomic scope" value="Eukaryota"/>
</dbReference>
<dbReference type="STRING" id="5875.Q4N2W6"/>
<evidence type="ECO:0000256" key="1">
    <source>
        <dbReference type="SAM" id="MobiDB-lite"/>
    </source>
</evidence>
<dbReference type="OMA" id="QEFEHMT"/>
<reference evidence="2 3" key="1">
    <citation type="journal article" date="2005" name="Science">
        <title>Genome sequence of Theileria parva, a bovine pathogen that transforms lymphocytes.</title>
        <authorList>
            <person name="Gardner M.J."/>
            <person name="Bishop R."/>
            <person name="Shah T."/>
            <person name="de Villiers E.P."/>
            <person name="Carlton J.M."/>
            <person name="Hall N."/>
            <person name="Ren Q."/>
            <person name="Paulsen I.T."/>
            <person name="Pain A."/>
            <person name="Berriman M."/>
            <person name="Wilson R.J.M."/>
            <person name="Sato S."/>
            <person name="Ralph S.A."/>
            <person name="Mann D.J."/>
            <person name="Xiong Z."/>
            <person name="Shallom S.J."/>
            <person name="Weidman J."/>
            <person name="Jiang L."/>
            <person name="Lynn J."/>
            <person name="Weaver B."/>
            <person name="Shoaibi A."/>
            <person name="Domingo A.R."/>
            <person name="Wasawo D."/>
            <person name="Crabtree J."/>
            <person name="Wortman J.R."/>
            <person name="Haas B."/>
            <person name="Angiuoli S.V."/>
            <person name="Creasy T.H."/>
            <person name="Lu C."/>
            <person name="Suh B."/>
            <person name="Silva J.C."/>
            <person name="Utterback T.R."/>
            <person name="Feldblyum T.V."/>
            <person name="Pertea M."/>
            <person name="Allen J."/>
            <person name="Nierman W.C."/>
            <person name="Taracha E.L.N."/>
            <person name="Salzberg S.L."/>
            <person name="White O.R."/>
            <person name="Fitzhugh H.A."/>
            <person name="Morzaria S."/>
            <person name="Venter J.C."/>
            <person name="Fraser C.M."/>
            <person name="Nene V."/>
        </authorList>
    </citation>
    <scope>NUCLEOTIDE SEQUENCE [LARGE SCALE GENOMIC DNA]</scope>
    <source>
        <strain evidence="2 3">Muguga</strain>
    </source>
</reference>
<comment type="caution">
    <text evidence="2">The sequence shown here is derived from an EMBL/GenBank/DDBJ whole genome shotgun (WGS) entry which is preliminary data.</text>
</comment>
<evidence type="ECO:0000313" key="3">
    <source>
        <dbReference type="Proteomes" id="UP000001949"/>
    </source>
</evidence>
<keyword evidence="3" id="KW-1185">Reference proteome</keyword>
<sequence>MGNKINNSSRISNKMAKNKKKPSKSSDFKEAKSKLGKAHLRRYKSSDEKLLSNLKQLKKTVKLLPQSITVKKDSVNVTSRRLTFQELVAKSRHTSENVKNHALMGFTEFIRRYQDEARENLYGLLQVCCGLLVSEYPRLRNSAKNLLVSILTTFCSDGKISEKLSELMYLHLVQGVMASKSSDSKEFNDDINNIIGLIIDKFPYTLSFGYNLKLLNVLLEKQPTPISFKHFNCVYSLAKLTRFQSKSIISYCVNVLYNIINSENWSDSPNPTSQTDCNRTEIECLTTSSVVVKSFKLLVLNKEFIEKNDYKTVYLILNADLQEFEHMTQKGKETFEKLFSELILLKAQLSIKLLFEFDKQHIALLAPLIHLESLVTRLKSSEIVYILLLLFDNFNTSNVDWDLKLRSEFTSSILNLLQDSKLTNLNHLKSYLNHFKLNSNFSEDNSHPLLNGGSEVKGVLAKMICEIVNNLFKHVESSPSVWPLLLYFKGISPSLFTQIFPKSTHWNFVHNYNVADFSVFKGNFQPIPLNLDHIVSNFITNSNNNNGFEYIRVLLEVCLFISKVEKGYEFYYKLTDLPNLSEENNNISTKNINGLNKINNNLAEIHVSLARIYVNLPSNERIIEFLSEHILKLLKEQRCEIVKIILEVLIYHVFNYTNRLDEFGRIIIQFDPQSDLIKKVNTFTTFLLKIIHEYGNVENSSVITLQRNEEVRNEIDDVVEFGVKILIDKYLLTLNKMEDTEVEEDKELVMKLLKGLWEKIGTNFKNREVIFKRIFTEYFGKDSIPNWLSTVHN</sequence>
<feature type="compositionally biased region" description="Low complexity" evidence="1">
    <location>
        <begin position="1"/>
        <end position="15"/>
    </location>
</feature>
<name>Q4N2W6_THEPA</name>
<dbReference type="GeneID" id="3500836"/>
<dbReference type="VEuPathDB" id="PiroplasmaDB:TpMuguga_04g00226"/>
<accession>Q4N2W6</accession>
<evidence type="ECO:0008006" key="4">
    <source>
        <dbReference type="Google" id="ProtNLM"/>
    </source>
</evidence>
<dbReference type="InParanoid" id="Q4N2W6"/>
<dbReference type="RefSeq" id="XP_763861.1">
    <property type="nucleotide sequence ID" value="XM_758768.1"/>
</dbReference>
<feature type="compositionally biased region" description="Basic and acidic residues" evidence="1">
    <location>
        <begin position="24"/>
        <end position="33"/>
    </location>
</feature>
<protein>
    <recommendedName>
        <fullName evidence="4">Pre-rRNA-processing protein Ipi1 N-terminal domain-containing protein</fullName>
    </recommendedName>
</protein>
<evidence type="ECO:0000313" key="2">
    <source>
        <dbReference type="EMBL" id="EAN31578.1"/>
    </source>
</evidence>
<proteinExistence type="predicted"/>
<dbReference type="InterPro" id="IPR016024">
    <property type="entry name" value="ARM-type_fold"/>
</dbReference>
<dbReference type="EMBL" id="AAGK01000004">
    <property type="protein sequence ID" value="EAN31578.1"/>
    <property type="molecule type" value="Genomic_DNA"/>
</dbReference>
<dbReference type="SUPFAM" id="SSF48371">
    <property type="entry name" value="ARM repeat"/>
    <property type="match status" value="1"/>
</dbReference>
<dbReference type="KEGG" id="tpv:TP04_0226"/>
<organism evidence="2 3">
    <name type="scientific">Theileria parva</name>
    <name type="common">East coast fever infection agent</name>
    <dbReference type="NCBI Taxonomy" id="5875"/>
    <lineage>
        <taxon>Eukaryota</taxon>
        <taxon>Sar</taxon>
        <taxon>Alveolata</taxon>
        <taxon>Apicomplexa</taxon>
        <taxon>Aconoidasida</taxon>
        <taxon>Piroplasmida</taxon>
        <taxon>Theileriidae</taxon>
        <taxon>Theileria</taxon>
    </lineage>
</organism>
<dbReference type="AlphaFoldDB" id="Q4N2W6"/>
<feature type="region of interest" description="Disordered" evidence="1">
    <location>
        <begin position="1"/>
        <end position="37"/>
    </location>
</feature>